<dbReference type="Gene3D" id="1.10.10.10">
    <property type="entry name" value="Winged helix-like DNA-binding domain superfamily/Winged helix DNA-binding domain"/>
    <property type="match status" value="1"/>
</dbReference>
<evidence type="ECO:0000313" key="6">
    <source>
        <dbReference type="EMBL" id="EMT51919.1"/>
    </source>
</evidence>
<dbReference type="GO" id="GO:0003677">
    <property type="term" value="F:DNA binding"/>
    <property type="evidence" value="ECO:0007669"/>
    <property type="project" value="UniProtKB-KW"/>
</dbReference>
<dbReference type="Proteomes" id="UP000012081">
    <property type="component" value="Unassembled WGS sequence"/>
</dbReference>
<evidence type="ECO:0000256" key="3">
    <source>
        <dbReference type="ARBA" id="ARBA00023125"/>
    </source>
</evidence>
<dbReference type="SUPFAM" id="SSF53850">
    <property type="entry name" value="Periplasmic binding protein-like II"/>
    <property type="match status" value="1"/>
</dbReference>
<evidence type="ECO:0000256" key="1">
    <source>
        <dbReference type="ARBA" id="ARBA00009437"/>
    </source>
</evidence>
<dbReference type="EMBL" id="APBN01000005">
    <property type="protein sequence ID" value="EMT51919.1"/>
    <property type="molecule type" value="Genomic_DNA"/>
</dbReference>
<evidence type="ECO:0000259" key="5">
    <source>
        <dbReference type="PROSITE" id="PS50931"/>
    </source>
</evidence>
<reference evidence="6 7" key="1">
    <citation type="submission" date="2013-03" db="EMBL/GenBank/DDBJ databases">
        <title>Assembly of a new bacterial strain Brevibacillus borstelensis AK1.</title>
        <authorList>
            <person name="Rajan I."/>
            <person name="PoliReddy D."/>
            <person name="Sugumar T."/>
            <person name="Rathinam K."/>
            <person name="Alqarawi S."/>
            <person name="Khalil A.B."/>
            <person name="Sivakumar N."/>
        </authorList>
    </citation>
    <scope>NUCLEOTIDE SEQUENCE [LARGE SCALE GENOMIC DNA]</scope>
    <source>
        <strain evidence="6 7">AK1</strain>
    </source>
</reference>
<dbReference type="InterPro" id="IPR050950">
    <property type="entry name" value="HTH-type_LysR_regulators"/>
</dbReference>
<comment type="caution">
    <text evidence="6">The sequence shown here is derived from an EMBL/GenBank/DDBJ whole genome shotgun (WGS) entry which is preliminary data.</text>
</comment>
<keyword evidence="2" id="KW-0805">Transcription regulation</keyword>
<dbReference type="PRINTS" id="PR00039">
    <property type="entry name" value="HTHLYSR"/>
</dbReference>
<keyword evidence="4" id="KW-0804">Transcription</keyword>
<dbReference type="AlphaFoldDB" id="M8D6N0"/>
<dbReference type="InterPro" id="IPR005119">
    <property type="entry name" value="LysR_subst-bd"/>
</dbReference>
<dbReference type="InterPro" id="IPR036390">
    <property type="entry name" value="WH_DNA-bd_sf"/>
</dbReference>
<name>M8D6N0_9BACL</name>
<accession>M8D6N0</accession>
<dbReference type="SUPFAM" id="SSF46785">
    <property type="entry name" value="Winged helix' DNA-binding domain"/>
    <property type="match status" value="1"/>
</dbReference>
<comment type="similarity">
    <text evidence="1">Belongs to the LysR transcriptional regulatory family.</text>
</comment>
<dbReference type="RefSeq" id="WP_003388921.1">
    <property type="nucleotide sequence ID" value="NZ_APBN01000005.1"/>
</dbReference>
<gene>
    <name evidence="6" type="ORF">I532_13778</name>
</gene>
<dbReference type="InterPro" id="IPR000847">
    <property type="entry name" value="LysR_HTH_N"/>
</dbReference>
<organism evidence="6 7">
    <name type="scientific">Brevibacillus borstelensis AK1</name>
    <dbReference type="NCBI Taxonomy" id="1300222"/>
    <lineage>
        <taxon>Bacteria</taxon>
        <taxon>Bacillati</taxon>
        <taxon>Bacillota</taxon>
        <taxon>Bacilli</taxon>
        <taxon>Bacillales</taxon>
        <taxon>Paenibacillaceae</taxon>
        <taxon>Brevibacillus</taxon>
    </lineage>
</organism>
<sequence>MELRQLEYFIAVCEEMHFSRASEKLCTTQSNLSQQIKLLESELGVPLFDRMGKRIAMTEAGKVLLEQSRHVFSHLAYARDAIAEMKNVQGGTLTIGVLPGDADLLFEALLVEFHRTYPQLSLSVIESTKVLEQVISGTIDIGVTTTPPPAERMTVLPLFHEEFALAIRADHPLAKEKAIPFAGLQHLKMVMFPPDHQVRQVISRYCLQEGFRLQPHIETTTLSSLLTLVEQGIGACVLPRLLLENLNRKEIAIISLLDPTPCQDICIVHRSDRYMGFAARTFIDTLTAYIQTAIAHTKKHSKSVT</sequence>
<feature type="domain" description="HTH lysR-type" evidence="5">
    <location>
        <begin position="1"/>
        <end position="58"/>
    </location>
</feature>
<dbReference type="FunFam" id="1.10.10.10:FF:000001">
    <property type="entry name" value="LysR family transcriptional regulator"/>
    <property type="match status" value="1"/>
</dbReference>
<dbReference type="OrthoDB" id="9803735at2"/>
<proteinExistence type="inferred from homology"/>
<dbReference type="PATRIC" id="fig|1300222.3.peg.2881"/>
<dbReference type="Gene3D" id="3.40.190.290">
    <property type="match status" value="1"/>
</dbReference>
<evidence type="ECO:0000256" key="2">
    <source>
        <dbReference type="ARBA" id="ARBA00023015"/>
    </source>
</evidence>
<evidence type="ECO:0000256" key="4">
    <source>
        <dbReference type="ARBA" id="ARBA00023163"/>
    </source>
</evidence>
<dbReference type="CDD" id="cd05466">
    <property type="entry name" value="PBP2_LTTR_substrate"/>
    <property type="match status" value="1"/>
</dbReference>
<dbReference type="Pfam" id="PF00126">
    <property type="entry name" value="HTH_1"/>
    <property type="match status" value="1"/>
</dbReference>
<dbReference type="InterPro" id="IPR036388">
    <property type="entry name" value="WH-like_DNA-bd_sf"/>
</dbReference>
<evidence type="ECO:0000313" key="7">
    <source>
        <dbReference type="Proteomes" id="UP000012081"/>
    </source>
</evidence>
<dbReference type="PROSITE" id="PS50931">
    <property type="entry name" value="HTH_LYSR"/>
    <property type="match status" value="1"/>
</dbReference>
<dbReference type="GO" id="GO:0003700">
    <property type="term" value="F:DNA-binding transcription factor activity"/>
    <property type="evidence" value="ECO:0007669"/>
    <property type="project" value="InterPro"/>
</dbReference>
<dbReference type="PANTHER" id="PTHR30419">
    <property type="entry name" value="HTH-TYPE TRANSCRIPTIONAL REGULATOR YBHD"/>
    <property type="match status" value="1"/>
</dbReference>
<keyword evidence="3" id="KW-0238">DNA-binding</keyword>
<protein>
    <submittedName>
        <fullName evidence="6">Transcriptional regulator</fullName>
    </submittedName>
</protein>
<dbReference type="Pfam" id="PF03466">
    <property type="entry name" value="LysR_substrate"/>
    <property type="match status" value="1"/>
</dbReference>
<keyword evidence="7" id="KW-1185">Reference proteome</keyword>
<dbReference type="GO" id="GO:0005829">
    <property type="term" value="C:cytosol"/>
    <property type="evidence" value="ECO:0007669"/>
    <property type="project" value="TreeGrafter"/>
</dbReference>